<keyword evidence="4" id="KW-0804">Transcription</keyword>
<dbReference type="PANTHER" id="PTHR43133:SF62">
    <property type="entry name" value="RNA POLYMERASE SIGMA FACTOR SIGZ"/>
    <property type="match status" value="1"/>
</dbReference>
<reference evidence="7 8" key="1">
    <citation type="submission" date="2022-04" db="EMBL/GenBank/DDBJ databases">
        <title>Positive selection, recombination, and allopatry shape intraspecific diversity of widespread and dominant cyanobacteria.</title>
        <authorList>
            <person name="Wei J."/>
            <person name="Shu W."/>
            <person name="Hu C."/>
        </authorList>
    </citation>
    <scope>NUCLEOTIDE SEQUENCE [LARGE SCALE GENOMIC DNA]</scope>
    <source>
        <strain evidence="7 8">DQ-A4</strain>
    </source>
</reference>
<evidence type="ECO:0000259" key="5">
    <source>
        <dbReference type="Pfam" id="PF04542"/>
    </source>
</evidence>
<name>A0ABV0JXS3_9CYAN</name>
<dbReference type="InterPro" id="IPR013325">
    <property type="entry name" value="RNA_pol_sigma_r2"/>
</dbReference>
<dbReference type="EMBL" id="JAMPKX010000001">
    <property type="protein sequence ID" value="MEP0945321.1"/>
    <property type="molecule type" value="Genomic_DNA"/>
</dbReference>
<dbReference type="InterPro" id="IPR039425">
    <property type="entry name" value="RNA_pol_sigma-70-like"/>
</dbReference>
<dbReference type="NCBIfam" id="NF009172">
    <property type="entry name" value="PRK12519.1"/>
    <property type="match status" value="1"/>
</dbReference>
<dbReference type="Gene3D" id="1.10.10.10">
    <property type="entry name" value="Winged helix-like DNA-binding domain superfamily/Winged helix DNA-binding domain"/>
    <property type="match status" value="1"/>
</dbReference>
<dbReference type="PANTHER" id="PTHR43133">
    <property type="entry name" value="RNA POLYMERASE ECF-TYPE SIGMA FACTO"/>
    <property type="match status" value="1"/>
</dbReference>
<dbReference type="Pfam" id="PF08281">
    <property type="entry name" value="Sigma70_r4_2"/>
    <property type="match status" value="1"/>
</dbReference>
<keyword evidence="8" id="KW-1185">Reference proteome</keyword>
<proteinExistence type="inferred from homology"/>
<dbReference type="InterPro" id="IPR036388">
    <property type="entry name" value="WH-like_DNA-bd_sf"/>
</dbReference>
<keyword evidence="3" id="KW-0731">Sigma factor</keyword>
<dbReference type="NCBIfam" id="TIGR02937">
    <property type="entry name" value="sigma70-ECF"/>
    <property type="match status" value="1"/>
</dbReference>
<comment type="caution">
    <text evidence="7">The sequence shown here is derived from an EMBL/GenBank/DDBJ whole genome shotgun (WGS) entry which is preliminary data.</text>
</comment>
<dbReference type="CDD" id="cd06171">
    <property type="entry name" value="Sigma70_r4"/>
    <property type="match status" value="1"/>
</dbReference>
<evidence type="ECO:0000259" key="6">
    <source>
        <dbReference type="Pfam" id="PF08281"/>
    </source>
</evidence>
<keyword evidence="2" id="KW-0805">Transcription regulation</keyword>
<gene>
    <name evidence="7" type="ORF">NC992_00405</name>
</gene>
<sequence>MALYKAMIAVRFSSHKTGLVSENSMYMDFDRLTSTEAEAPPDADLWLALKAGQTDALGPLYDRHGGLVYGIALKVLGHTQEAEDLTQDIFTKLSSTAYNPQRGSLRTFLAILTRSRAIDRLRSRQVARAAVERLQSTQMTPPAQTPEQAVVQAERTQDIQTALAQLSESQQEILRLAYYEGLSQAAIAEQLDTPLGTVKSHSRRGLLRLRQILQEHWGN</sequence>
<evidence type="ECO:0000256" key="1">
    <source>
        <dbReference type="ARBA" id="ARBA00010641"/>
    </source>
</evidence>
<dbReference type="Proteomes" id="UP001482513">
    <property type="component" value="Unassembled WGS sequence"/>
</dbReference>
<dbReference type="Gene3D" id="1.10.1740.10">
    <property type="match status" value="1"/>
</dbReference>
<dbReference type="RefSeq" id="WP_431191119.1">
    <property type="nucleotide sequence ID" value="NZ_JAMPKX010000001.1"/>
</dbReference>
<comment type="similarity">
    <text evidence="1">Belongs to the sigma-70 factor family. ECF subfamily.</text>
</comment>
<accession>A0ABV0JXS3</accession>
<dbReference type="InterPro" id="IPR013324">
    <property type="entry name" value="RNA_pol_sigma_r3/r4-like"/>
</dbReference>
<feature type="domain" description="RNA polymerase sigma-70 region 2" evidence="5">
    <location>
        <begin position="60"/>
        <end position="125"/>
    </location>
</feature>
<evidence type="ECO:0000256" key="4">
    <source>
        <dbReference type="ARBA" id="ARBA00023163"/>
    </source>
</evidence>
<dbReference type="InterPro" id="IPR007627">
    <property type="entry name" value="RNA_pol_sigma70_r2"/>
</dbReference>
<organism evidence="7 8">
    <name type="scientific">Leptolyngbya subtilissima DQ-A4</name>
    <dbReference type="NCBI Taxonomy" id="2933933"/>
    <lineage>
        <taxon>Bacteria</taxon>
        <taxon>Bacillati</taxon>
        <taxon>Cyanobacteriota</taxon>
        <taxon>Cyanophyceae</taxon>
        <taxon>Leptolyngbyales</taxon>
        <taxon>Leptolyngbyaceae</taxon>
        <taxon>Leptolyngbya group</taxon>
        <taxon>Leptolyngbya</taxon>
    </lineage>
</organism>
<evidence type="ECO:0000256" key="2">
    <source>
        <dbReference type="ARBA" id="ARBA00023015"/>
    </source>
</evidence>
<evidence type="ECO:0000313" key="7">
    <source>
        <dbReference type="EMBL" id="MEP0945321.1"/>
    </source>
</evidence>
<dbReference type="InterPro" id="IPR014284">
    <property type="entry name" value="RNA_pol_sigma-70_dom"/>
</dbReference>
<evidence type="ECO:0000313" key="8">
    <source>
        <dbReference type="Proteomes" id="UP001482513"/>
    </source>
</evidence>
<dbReference type="Pfam" id="PF04542">
    <property type="entry name" value="Sigma70_r2"/>
    <property type="match status" value="1"/>
</dbReference>
<dbReference type="InterPro" id="IPR013249">
    <property type="entry name" value="RNA_pol_sigma70_r4_t2"/>
</dbReference>
<feature type="domain" description="RNA polymerase sigma factor 70 region 4 type 2" evidence="6">
    <location>
        <begin position="157"/>
        <end position="209"/>
    </location>
</feature>
<protein>
    <submittedName>
        <fullName evidence="7">Sigma-70 family RNA polymerase sigma factor</fullName>
    </submittedName>
</protein>
<evidence type="ECO:0000256" key="3">
    <source>
        <dbReference type="ARBA" id="ARBA00023082"/>
    </source>
</evidence>
<dbReference type="SUPFAM" id="SSF88659">
    <property type="entry name" value="Sigma3 and sigma4 domains of RNA polymerase sigma factors"/>
    <property type="match status" value="1"/>
</dbReference>
<dbReference type="SUPFAM" id="SSF88946">
    <property type="entry name" value="Sigma2 domain of RNA polymerase sigma factors"/>
    <property type="match status" value="1"/>
</dbReference>